<evidence type="ECO:0000313" key="3">
    <source>
        <dbReference type="Proteomes" id="UP001153148"/>
    </source>
</evidence>
<sequence>MSASKLLYGKLQAPEITNNPPLMVGMDALKVRLIRSCQCCYPPYCVQESQATCMPMCSPCMPCPPCMPCMPCMPRCADSGGFNPFPSEEEQRRRFIPYNRPEPPLITSDQVMEVRQTTDPGLAASGNSPGTKYNMVYDYFPPDKVQYNRVHGYLPPDKLQYNLVQYNRVHGYLPPDKLQYNLVHDYFPPDKVQYNLVYDYFPPDKLQYNLVHDYFPSDKVQYNLVHDYFPPDKVQYNRVHGYLPSDKVQYNLVHDYLPPDKVQYNLVHDIPPDKMVSTMCGCCCSGRSSPIICRAEVPCVICDPPIKHRNVKNRAALCRPNSAPVRGCLCPRTPKYYPPVDWKKVDSAVPPNCPVPPRSRSCQCWCGGPPMAQEWPCKEVYNKPCAMHQRYEAACLGIRSTKQLRSKGGLVDLRFSIISTALGYTPPHLLNVTQHCGAHADHLKHPSLGSVACCQDGDLVLLQDHRQGARNRCGSNYSSKDRYKSRELRSSVLLTGCDCKKRNGLQEDCRRRDCGIPECLTMPEPQCLPSGGPGPRKTGGVRGGVGGGGSNGSGGPSSYSRVVGQTIKQCPDCCVPMLCTTVETSIPQPPPPPNMCYKFKLDDPPCVRDWCIPCKQHYKDCNEC</sequence>
<feature type="compositionally biased region" description="Gly residues" evidence="1">
    <location>
        <begin position="540"/>
        <end position="555"/>
    </location>
</feature>
<proteinExistence type="predicted"/>
<gene>
    <name evidence="2" type="ORF">TPAB3V08_LOCUS3531</name>
</gene>
<organism evidence="2 3">
    <name type="scientific">Timema podura</name>
    <name type="common">Walking stick</name>
    <dbReference type="NCBI Taxonomy" id="61482"/>
    <lineage>
        <taxon>Eukaryota</taxon>
        <taxon>Metazoa</taxon>
        <taxon>Ecdysozoa</taxon>
        <taxon>Arthropoda</taxon>
        <taxon>Hexapoda</taxon>
        <taxon>Insecta</taxon>
        <taxon>Pterygota</taxon>
        <taxon>Neoptera</taxon>
        <taxon>Polyneoptera</taxon>
        <taxon>Phasmatodea</taxon>
        <taxon>Timematodea</taxon>
        <taxon>Timematoidea</taxon>
        <taxon>Timematidae</taxon>
        <taxon>Timema</taxon>
    </lineage>
</organism>
<accession>A0ABN7NL12</accession>
<comment type="caution">
    <text evidence="2">The sequence shown here is derived from an EMBL/GenBank/DDBJ whole genome shotgun (WGS) entry which is preliminary data.</text>
</comment>
<reference evidence="2" key="1">
    <citation type="submission" date="2021-03" db="EMBL/GenBank/DDBJ databases">
        <authorList>
            <person name="Tran Van P."/>
        </authorList>
    </citation>
    <scope>NUCLEOTIDE SEQUENCE</scope>
</reference>
<evidence type="ECO:0000256" key="1">
    <source>
        <dbReference type="SAM" id="MobiDB-lite"/>
    </source>
</evidence>
<feature type="region of interest" description="Disordered" evidence="1">
    <location>
        <begin position="530"/>
        <end position="558"/>
    </location>
</feature>
<protein>
    <submittedName>
        <fullName evidence="2">Uncharacterized protein</fullName>
    </submittedName>
</protein>
<dbReference type="Proteomes" id="UP001153148">
    <property type="component" value="Unassembled WGS sequence"/>
</dbReference>
<dbReference type="EMBL" id="CAJPIN010004010">
    <property type="protein sequence ID" value="CAG2056541.1"/>
    <property type="molecule type" value="Genomic_DNA"/>
</dbReference>
<evidence type="ECO:0000313" key="2">
    <source>
        <dbReference type="EMBL" id="CAG2056541.1"/>
    </source>
</evidence>
<keyword evidence="3" id="KW-1185">Reference proteome</keyword>
<name>A0ABN7NL12_TIMPD</name>